<gene>
    <name evidence="5" type="ORF">CO010_02425</name>
</gene>
<name>A0A2M8GGR0_9BACT</name>
<dbReference type="InterPro" id="IPR038109">
    <property type="entry name" value="DNA_bind_recomb_sf"/>
</dbReference>
<comment type="caution">
    <text evidence="5">The sequence shown here is derived from an EMBL/GenBank/DDBJ whole genome shotgun (WGS) entry which is preliminary data.</text>
</comment>
<organism evidence="5 6">
    <name type="scientific">Candidatus Shapirobacteria bacterium CG_4_8_14_3_um_filter_39_11</name>
    <dbReference type="NCBI Taxonomy" id="1974875"/>
    <lineage>
        <taxon>Bacteria</taxon>
        <taxon>Candidatus Shapironibacteriota</taxon>
    </lineage>
</organism>
<accession>A0A2M8GGR0</accession>
<dbReference type="InterPro" id="IPR050639">
    <property type="entry name" value="SSR_resolvase"/>
</dbReference>
<dbReference type="Gene3D" id="3.40.50.1390">
    <property type="entry name" value="Resolvase, N-terminal catalytic domain"/>
    <property type="match status" value="1"/>
</dbReference>
<dbReference type="Pfam" id="PF00239">
    <property type="entry name" value="Resolvase"/>
    <property type="match status" value="1"/>
</dbReference>
<feature type="domain" description="Resolvase/invertase-type recombinase catalytic" evidence="3">
    <location>
        <begin position="8"/>
        <end position="155"/>
    </location>
</feature>
<dbReference type="EMBL" id="PFQN01000036">
    <property type="protein sequence ID" value="PJC76592.1"/>
    <property type="molecule type" value="Genomic_DNA"/>
</dbReference>
<dbReference type="Pfam" id="PF07508">
    <property type="entry name" value="Recombinase"/>
    <property type="match status" value="1"/>
</dbReference>
<dbReference type="SUPFAM" id="SSF47413">
    <property type="entry name" value="lambda repressor-like DNA-binding domains"/>
    <property type="match status" value="2"/>
</dbReference>
<dbReference type="Gene3D" id="3.90.1750.20">
    <property type="entry name" value="Putative Large Serine Recombinase, Chain B, Domain 2"/>
    <property type="match status" value="1"/>
</dbReference>
<dbReference type="CDD" id="cd00093">
    <property type="entry name" value="HTH_XRE"/>
    <property type="match status" value="2"/>
</dbReference>
<proteinExistence type="predicted"/>
<dbReference type="PANTHER" id="PTHR30461">
    <property type="entry name" value="DNA-INVERTASE FROM LAMBDOID PROPHAGE"/>
    <property type="match status" value="1"/>
</dbReference>
<reference evidence="6" key="1">
    <citation type="submission" date="2017-09" db="EMBL/GenBank/DDBJ databases">
        <title>Depth-based differentiation of microbial function through sediment-hosted aquifers and enrichment of novel symbionts in the deep terrestrial subsurface.</title>
        <authorList>
            <person name="Probst A.J."/>
            <person name="Ladd B."/>
            <person name="Jarett J.K."/>
            <person name="Geller-Mcgrath D.E."/>
            <person name="Sieber C.M.K."/>
            <person name="Emerson J.B."/>
            <person name="Anantharaman K."/>
            <person name="Thomas B.C."/>
            <person name="Malmstrom R."/>
            <person name="Stieglmeier M."/>
            <person name="Klingl A."/>
            <person name="Woyke T."/>
            <person name="Ryan C.M."/>
            <person name="Banfield J.F."/>
        </authorList>
    </citation>
    <scope>NUCLEOTIDE SEQUENCE [LARGE SCALE GENOMIC DNA]</scope>
</reference>
<dbReference type="GO" id="GO:0003677">
    <property type="term" value="F:DNA binding"/>
    <property type="evidence" value="ECO:0007669"/>
    <property type="project" value="InterPro"/>
</dbReference>
<dbReference type="PROSITE" id="PS51737">
    <property type="entry name" value="RECOMBINASE_DNA_BIND"/>
    <property type="match status" value="1"/>
</dbReference>
<dbReference type="CDD" id="cd00338">
    <property type="entry name" value="Ser_Recombinase"/>
    <property type="match status" value="1"/>
</dbReference>
<dbReference type="GO" id="GO:0000150">
    <property type="term" value="F:DNA strand exchange activity"/>
    <property type="evidence" value="ECO:0007669"/>
    <property type="project" value="InterPro"/>
</dbReference>
<dbReference type="Proteomes" id="UP000230384">
    <property type="component" value="Unassembled WGS sequence"/>
</dbReference>
<evidence type="ECO:0000313" key="5">
    <source>
        <dbReference type="EMBL" id="PJC76592.1"/>
    </source>
</evidence>
<dbReference type="PANTHER" id="PTHR30461:SF23">
    <property type="entry name" value="DNA RECOMBINASE-RELATED"/>
    <property type="match status" value="1"/>
</dbReference>
<feature type="domain" description="HTH cro/C1-type" evidence="2">
    <location>
        <begin position="524"/>
        <end position="583"/>
    </location>
</feature>
<dbReference type="AlphaFoldDB" id="A0A2M8GGR0"/>
<feature type="coiled-coil region" evidence="1">
    <location>
        <begin position="351"/>
        <end position="427"/>
    </location>
</feature>
<dbReference type="InterPro" id="IPR001387">
    <property type="entry name" value="Cro/C1-type_HTH"/>
</dbReference>
<dbReference type="Pfam" id="PF01381">
    <property type="entry name" value="HTH_3"/>
    <property type="match status" value="2"/>
</dbReference>
<dbReference type="SMART" id="SM00530">
    <property type="entry name" value="HTH_XRE"/>
    <property type="match status" value="2"/>
</dbReference>
<evidence type="ECO:0000259" key="4">
    <source>
        <dbReference type="PROSITE" id="PS51737"/>
    </source>
</evidence>
<sequence>MEKNQVKSVGIWIRVSTEDQARGESPEHHEKRARFYAESKGWEVKEVYHLEAVSGKSVIDLPETQRMLEHIKTGHITGLIFSKLARLARNTRELLEFADIFREHNADLISLQESIDTSTPAGRLFYTMIAAMAQWEREEIAERVAASVPIRAKLGKPLGGIAPFGYQWKDRKLVPDPNEAPIRKLIHELFLENQRKKSVAKILNERGYRTRKGDRFSDTTIRRLLRDPTAKGLHRLNYTKSLGDNKKWVLKPKEDWVLMKVEPVVSEDLWDQCNAILDEQEKKGRPARKAVHLFTGFAFCQCGNKMYVPSNSPKYTCYQCRNKISTEDLEAVFHQQLKIFFFSATEITGYLNEADRVIKEKEELLNTLVEEERKLRTEMDKTYRLYLDDKITSEGFGIRYKPLEQRLKQIQDQIPELQGEIDFLKIQYLSSDQILNEAKDLYSRWSNLNSDEKRKIIENITDKIIVSSNDITINLCYLPTSPKTVASGQRNFIPALPFCKVTLRAQRPPAPAYPKTLKTLGDHLRKRRLDLKILQKDVAQKLGVDEATVYNWETNRTKPNLSVIPKLIDFIGYTPFETSTQTLAEKIKTYRQLIGITQKTLAKNLGIDPTTLARWEKRKGRPSKELLERLNQFFASLPLCLSKLEK</sequence>
<dbReference type="SUPFAM" id="SSF53041">
    <property type="entry name" value="Resolvase-like"/>
    <property type="match status" value="1"/>
</dbReference>
<evidence type="ECO:0000259" key="2">
    <source>
        <dbReference type="PROSITE" id="PS50943"/>
    </source>
</evidence>
<dbReference type="Gene3D" id="1.10.260.40">
    <property type="entry name" value="lambda repressor-like DNA-binding domains"/>
    <property type="match status" value="2"/>
</dbReference>
<dbReference type="InterPro" id="IPR010982">
    <property type="entry name" value="Lambda_DNA-bd_dom_sf"/>
</dbReference>
<evidence type="ECO:0000313" key="6">
    <source>
        <dbReference type="Proteomes" id="UP000230384"/>
    </source>
</evidence>
<dbReference type="InterPro" id="IPR036162">
    <property type="entry name" value="Resolvase-like_N_sf"/>
</dbReference>
<keyword evidence="1" id="KW-0175">Coiled coil</keyword>
<dbReference type="PROSITE" id="PS51736">
    <property type="entry name" value="RECOMBINASES_3"/>
    <property type="match status" value="1"/>
</dbReference>
<dbReference type="SMART" id="SM00857">
    <property type="entry name" value="Resolvase"/>
    <property type="match status" value="1"/>
</dbReference>
<evidence type="ECO:0000259" key="3">
    <source>
        <dbReference type="PROSITE" id="PS51736"/>
    </source>
</evidence>
<feature type="domain" description="Recombinase" evidence="4">
    <location>
        <begin position="163"/>
        <end position="283"/>
    </location>
</feature>
<protein>
    <submittedName>
        <fullName evidence="5">Recombinase family protein</fullName>
    </submittedName>
</protein>
<evidence type="ECO:0000256" key="1">
    <source>
        <dbReference type="SAM" id="Coils"/>
    </source>
</evidence>
<dbReference type="InterPro" id="IPR011109">
    <property type="entry name" value="DNA_bind_recombinase_dom"/>
</dbReference>
<dbReference type="PROSITE" id="PS50943">
    <property type="entry name" value="HTH_CROC1"/>
    <property type="match status" value="2"/>
</dbReference>
<dbReference type="InterPro" id="IPR006119">
    <property type="entry name" value="Resolv_N"/>
</dbReference>
<feature type="domain" description="HTH cro/C1-type" evidence="2">
    <location>
        <begin position="587"/>
        <end position="630"/>
    </location>
</feature>